<comment type="caution">
    <text evidence="2">The sequence shown here is derived from an EMBL/GenBank/DDBJ whole genome shotgun (WGS) entry which is preliminary data.</text>
</comment>
<sequence length="160" mass="17423">MRRNETKKNASEIKTFIASLRTALVLRTGIKTSLPDKSRTPDTFFHLYTVCHSLVHSIMLSFIRLFVLVAPVALAAPFIARDNNQGQPVSVAHNADRTVEASALFGTTSDSPNFSQTPTALCIVPKYANEAGLGKEKAPLIAQQALDLCPRAERIAVCDN</sequence>
<gene>
    <name evidence="2" type="ORF">RDB_LOCUS111312</name>
</gene>
<keyword evidence="1" id="KW-1133">Transmembrane helix</keyword>
<organism evidence="2 3">
    <name type="scientific">Rhizoctonia solani</name>
    <dbReference type="NCBI Taxonomy" id="456999"/>
    <lineage>
        <taxon>Eukaryota</taxon>
        <taxon>Fungi</taxon>
        <taxon>Dikarya</taxon>
        <taxon>Basidiomycota</taxon>
        <taxon>Agaricomycotina</taxon>
        <taxon>Agaricomycetes</taxon>
        <taxon>Cantharellales</taxon>
        <taxon>Ceratobasidiaceae</taxon>
        <taxon>Rhizoctonia</taxon>
    </lineage>
</organism>
<proteinExistence type="predicted"/>
<keyword evidence="1" id="KW-0472">Membrane</keyword>
<evidence type="ECO:0000313" key="3">
    <source>
        <dbReference type="Proteomes" id="UP000663831"/>
    </source>
</evidence>
<evidence type="ECO:0000256" key="1">
    <source>
        <dbReference type="SAM" id="Phobius"/>
    </source>
</evidence>
<reference evidence="2" key="1">
    <citation type="submission" date="2021-01" db="EMBL/GenBank/DDBJ databases">
        <authorList>
            <person name="Kaushik A."/>
        </authorList>
    </citation>
    <scope>NUCLEOTIDE SEQUENCE</scope>
    <source>
        <strain evidence="2">AG3-1AP</strain>
    </source>
</reference>
<dbReference type="Proteomes" id="UP000663831">
    <property type="component" value="Unassembled WGS sequence"/>
</dbReference>
<evidence type="ECO:0000313" key="2">
    <source>
        <dbReference type="EMBL" id="CAE6493388.1"/>
    </source>
</evidence>
<feature type="transmembrane region" description="Helical" evidence="1">
    <location>
        <begin position="62"/>
        <end position="80"/>
    </location>
</feature>
<protein>
    <submittedName>
        <fullName evidence="2">Uncharacterized protein</fullName>
    </submittedName>
</protein>
<dbReference type="OrthoDB" id="2414538at2759"/>
<dbReference type="AlphaFoldDB" id="A0A8H3CTC4"/>
<keyword evidence="1" id="KW-0812">Transmembrane</keyword>
<accession>A0A8H3CTC4</accession>
<dbReference type="EMBL" id="CAJMWV010004110">
    <property type="protein sequence ID" value="CAE6493388.1"/>
    <property type="molecule type" value="Genomic_DNA"/>
</dbReference>
<name>A0A8H3CTC4_9AGAM</name>